<dbReference type="EMBL" id="WTYC01000001">
    <property type="protein sequence ID" value="MXO47009.1"/>
    <property type="molecule type" value="Genomic_DNA"/>
</dbReference>
<protein>
    <recommendedName>
        <fullName evidence="4">Lipoprotein</fullName>
    </recommendedName>
</protein>
<sequence>MKHTSSCLALAVLLLSACNKPDEGESAGGETESTEALGSYDINPESGEVRATHTDAAGVTTTMWAGKDVPTELADPFLPYPGAELVSTTRVDQGDGSFVTLDFTTPDRRNQVVAFYRELALDAGIDPEIDISGENATTLGGESPDGGISFTLSVRSDGSRTEGQLSVASGFE</sequence>
<keyword evidence="3" id="KW-1185">Reference proteome</keyword>
<feature type="compositionally biased region" description="Polar residues" evidence="1">
    <location>
        <begin position="150"/>
        <end position="172"/>
    </location>
</feature>
<evidence type="ECO:0000256" key="1">
    <source>
        <dbReference type="SAM" id="MobiDB-lite"/>
    </source>
</evidence>
<comment type="caution">
    <text evidence="2">The sequence shown here is derived from an EMBL/GenBank/DDBJ whole genome shotgun (WGS) entry which is preliminary data.</text>
</comment>
<accession>A0A844XP00</accession>
<evidence type="ECO:0000313" key="3">
    <source>
        <dbReference type="Proteomes" id="UP000448199"/>
    </source>
</evidence>
<dbReference type="Proteomes" id="UP000448199">
    <property type="component" value="Unassembled WGS sequence"/>
</dbReference>
<evidence type="ECO:0000313" key="2">
    <source>
        <dbReference type="EMBL" id="MXO47009.1"/>
    </source>
</evidence>
<reference evidence="2 3" key="1">
    <citation type="submission" date="2019-12" db="EMBL/GenBank/DDBJ databases">
        <title>Genomic-based taxomic classification of the family Erythrobacteraceae.</title>
        <authorList>
            <person name="Xu L."/>
        </authorList>
    </citation>
    <scope>NUCLEOTIDE SEQUENCE [LARGE SCALE GENOMIC DNA]</scope>
    <source>
        <strain evidence="2 3">DSM 17792</strain>
    </source>
</reference>
<feature type="region of interest" description="Disordered" evidence="1">
    <location>
        <begin position="21"/>
        <end position="47"/>
    </location>
</feature>
<dbReference type="PROSITE" id="PS51257">
    <property type="entry name" value="PROKAR_LIPOPROTEIN"/>
    <property type="match status" value="1"/>
</dbReference>
<gene>
    <name evidence="2" type="ORF">GRI69_01870</name>
</gene>
<evidence type="ECO:0008006" key="4">
    <source>
        <dbReference type="Google" id="ProtNLM"/>
    </source>
</evidence>
<proteinExistence type="predicted"/>
<dbReference type="RefSeq" id="WP_160726613.1">
    <property type="nucleotide sequence ID" value="NZ_WTYC01000001.1"/>
</dbReference>
<organism evidence="2 3">
    <name type="scientific">Qipengyuania vulgaris</name>
    <dbReference type="NCBI Taxonomy" id="291985"/>
    <lineage>
        <taxon>Bacteria</taxon>
        <taxon>Pseudomonadati</taxon>
        <taxon>Pseudomonadota</taxon>
        <taxon>Alphaproteobacteria</taxon>
        <taxon>Sphingomonadales</taxon>
        <taxon>Erythrobacteraceae</taxon>
        <taxon>Qipengyuania</taxon>
    </lineage>
</organism>
<name>A0A844XP00_9SPHN</name>
<dbReference type="AlphaFoldDB" id="A0A844XP00"/>
<feature type="region of interest" description="Disordered" evidence="1">
    <location>
        <begin position="134"/>
        <end position="172"/>
    </location>
</feature>
<dbReference type="OrthoDB" id="7594608at2"/>